<organism evidence="2 3">
    <name type="scientific">Brevinema andersonii</name>
    <dbReference type="NCBI Taxonomy" id="34097"/>
    <lineage>
        <taxon>Bacteria</taxon>
        <taxon>Pseudomonadati</taxon>
        <taxon>Spirochaetota</taxon>
        <taxon>Spirochaetia</taxon>
        <taxon>Brevinematales</taxon>
        <taxon>Brevinemataceae</taxon>
        <taxon>Brevinema</taxon>
    </lineage>
</organism>
<sequence length="429" mass="49898">MENQSIRLYNLFPRYYENCLQWSQEFQRIKNMGFNAIYINPFHYAGFSGSLYAPKDYYAINPIFIDPISDKEPFEQLREMLQAAHDLKLKVIMDLVINHTAKDHTFTNEHCSWYVHDNNNELMSPGAWENGAWISWGDLAQIDNASSPDKEALWNYWKELICFYIDLGFDGFRADAAYQVPQDLWKELIQTARNVSPHILFFAESLGGTLEQSEVLAQCGFDYLFSSAKWWDFKEPWFFEQHNALSPLIKSIAFPESHDTARVASELNNNIAIIKRKLSFTGLISAGWMIITGTEYGWQHKPNVLTTSPSDKENMVLDLQNFITNINHLRDQFPIFNSEGIIIPRDHENISHILCFEKINTTTDQCLLFVINKTISDTAFHTFNFTDFLQSIETPQLIFSSTDDYHFEQSQIPLKPAEIKLFLFEKRKS</sequence>
<dbReference type="Pfam" id="PF00128">
    <property type="entry name" value="Alpha-amylase"/>
    <property type="match status" value="1"/>
</dbReference>
<feature type="domain" description="Glycosyl hydrolase family 13 catalytic" evidence="1">
    <location>
        <begin position="10"/>
        <end position="330"/>
    </location>
</feature>
<protein>
    <submittedName>
        <fullName evidence="2">Alpha amylase, catalytic domain</fullName>
    </submittedName>
</protein>
<dbReference type="RefSeq" id="WP_159428237.1">
    <property type="nucleotide sequence ID" value="NZ_FOKY01000025.1"/>
</dbReference>
<reference evidence="3" key="1">
    <citation type="submission" date="2016-10" db="EMBL/GenBank/DDBJ databases">
        <authorList>
            <person name="Varghese N."/>
            <person name="Submissions S."/>
        </authorList>
    </citation>
    <scope>NUCLEOTIDE SEQUENCE [LARGE SCALE GENOMIC DNA]</scope>
    <source>
        <strain evidence="3">ATCC 43811</strain>
    </source>
</reference>
<dbReference type="GO" id="GO:0009313">
    <property type="term" value="P:oligosaccharide catabolic process"/>
    <property type="evidence" value="ECO:0007669"/>
    <property type="project" value="TreeGrafter"/>
</dbReference>
<keyword evidence="3" id="KW-1185">Reference proteome</keyword>
<dbReference type="SMART" id="SM00642">
    <property type="entry name" value="Aamy"/>
    <property type="match status" value="1"/>
</dbReference>
<dbReference type="Proteomes" id="UP000240042">
    <property type="component" value="Unassembled WGS sequence"/>
</dbReference>
<dbReference type="SUPFAM" id="SSF51445">
    <property type="entry name" value="(Trans)glycosidases"/>
    <property type="match status" value="1"/>
</dbReference>
<dbReference type="PANTHER" id="PTHR10357:SF179">
    <property type="entry name" value="NEUTRAL AND BASIC AMINO ACID TRANSPORT PROTEIN RBAT"/>
    <property type="match status" value="1"/>
</dbReference>
<gene>
    <name evidence="2" type="ORF">SAMN02745150_01393</name>
</gene>
<evidence type="ECO:0000313" key="2">
    <source>
        <dbReference type="EMBL" id="SFB94097.1"/>
    </source>
</evidence>
<dbReference type="InterPro" id="IPR006047">
    <property type="entry name" value="GH13_cat_dom"/>
</dbReference>
<evidence type="ECO:0000313" key="3">
    <source>
        <dbReference type="Proteomes" id="UP000240042"/>
    </source>
</evidence>
<dbReference type="EMBL" id="FOKY01000025">
    <property type="protein sequence ID" value="SFB94097.1"/>
    <property type="molecule type" value="Genomic_DNA"/>
</dbReference>
<accession>A0A1I1F4A6</accession>
<dbReference type="AlphaFoldDB" id="A0A1I1F4A6"/>
<evidence type="ECO:0000259" key="1">
    <source>
        <dbReference type="SMART" id="SM00642"/>
    </source>
</evidence>
<dbReference type="PANTHER" id="PTHR10357">
    <property type="entry name" value="ALPHA-AMYLASE FAMILY MEMBER"/>
    <property type="match status" value="1"/>
</dbReference>
<dbReference type="STRING" id="34097.SAMN02745150_01393"/>
<proteinExistence type="predicted"/>
<dbReference type="GO" id="GO:0004556">
    <property type="term" value="F:alpha-amylase activity"/>
    <property type="evidence" value="ECO:0007669"/>
    <property type="project" value="TreeGrafter"/>
</dbReference>
<dbReference type="InterPro" id="IPR017853">
    <property type="entry name" value="GH"/>
</dbReference>
<dbReference type="OrthoDB" id="9761875at2"/>
<name>A0A1I1F4A6_BREAD</name>
<dbReference type="Gene3D" id="3.20.20.80">
    <property type="entry name" value="Glycosidases"/>
    <property type="match status" value="1"/>
</dbReference>